<keyword evidence="4" id="KW-1185">Reference proteome</keyword>
<organism evidence="3 4">
    <name type="scientific">Bacillus nakamurai</name>
    <dbReference type="NCBI Taxonomy" id="1793963"/>
    <lineage>
        <taxon>Bacteria</taxon>
        <taxon>Bacillati</taxon>
        <taxon>Bacillota</taxon>
        <taxon>Bacilli</taxon>
        <taxon>Bacillales</taxon>
        <taxon>Bacillaceae</taxon>
        <taxon>Bacillus</taxon>
    </lineage>
</organism>
<dbReference type="NCBIfam" id="NF047676">
    <property type="entry name" value="TeichurnBiosyTuaH"/>
    <property type="match status" value="1"/>
</dbReference>
<keyword evidence="1" id="KW-0328">Glycosyltransferase</keyword>
<evidence type="ECO:0000313" key="3">
    <source>
        <dbReference type="EMBL" id="KXZ17181.1"/>
    </source>
</evidence>
<dbReference type="Proteomes" id="UP000075430">
    <property type="component" value="Unassembled WGS sequence"/>
</dbReference>
<proteinExistence type="predicted"/>
<dbReference type="PANTHER" id="PTHR12526">
    <property type="entry name" value="GLYCOSYLTRANSFERASE"/>
    <property type="match status" value="1"/>
</dbReference>
<dbReference type="AlphaFoldDB" id="A0A150F4R2"/>
<protein>
    <submittedName>
        <fullName evidence="3">Teichuronic acid biosynthesis glycosyltransferase tuaH</fullName>
    </submittedName>
</protein>
<evidence type="ECO:0000256" key="2">
    <source>
        <dbReference type="ARBA" id="ARBA00022679"/>
    </source>
</evidence>
<dbReference type="STRING" id="1793963.AXI58_01985"/>
<dbReference type="SUPFAM" id="SSF53756">
    <property type="entry name" value="UDP-Glycosyltransferase/glycogen phosphorylase"/>
    <property type="match status" value="1"/>
</dbReference>
<keyword evidence="2 3" id="KW-0808">Transferase</keyword>
<evidence type="ECO:0000313" key="4">
    <source>
        <dbReference type="Proteomes" id="UP000075430"/>
    </source>
</evidence>
<dbReference type="EMBL" id="LSBA01000023">
    <property type="protein sequence ID" value="KXZ17181.1"/>
    <property type="molecule type" value="Genomic_DNA"/>
</dbReference>
<dbReference type="RefSeq" id="WP_061522648.1">
    <property type="nucleotide sequence ID" value="NZ_JARLZY010000023.1"/>
</dbReference>
<dbReference type="GO" id="GO:0016757">
    <property type="term" value="F:glycosyltransferase activity"/>
    <property type="evidence" value="ECO:0007669"/>
    <property type="project" value="UniProtKB-KW"/>
</dbReference>
<comment type="caution">
    <text evidence="3">The sequence shown here is derived from an EMBL/GenBank/DDBJ whole genome shotgun (WGS) entry which is preliminary data.</text>
</comment>
<evidence type="ECO:0000256" key="1">
    <source>
        <dbReference type="ARBA" id="ARBA00022676"/>
    </source>
</evidence>
<dbReference type="PANTHER" id="PTHR12526:SF629">
    <property type="entry name" value="TEICHURONIC ACID BIOSYNTHESIS GLYCOSYLTRANSFERASE TUAH-RELATED"/>
    <property type="match status" value="1"/>
</dbReference>
<reference evidence="4" key="1">
    <citation type="submission" date="2016-02" db="EMBL/GenBank/DDBJ databases">
        <authorList>
            <person name="Dunlap C."/>
        </authorList>
    </citation>
    <scope>NUCLEOTIDE SEQUENCE [LARGE SCALE GENOMIC DNA]</scope>
    <source>
        <strain evidence="4">NRRL B-41092</strain>
    </source>
</reference>
<name>A0A150F4R2_9BACI</name>
<sequence length="398" mass="45493">MKVESMIHVIVGAAEWGHDQLRYRRHRLAEFLARQKETKSVIWVCPSPKEQEDSFTDITQGIRQFAVKDLLQNKMFRFGRYTDFFYKHKLSPLVETLKKEGDGSRCCLWYTFPGFPLLSALYPWDEVIYDCSDLWAAPINGRSSILANVRRNIIKHAEMRIIQRADSITCTSDCLHREVGKKLADQRQNVFTIENGVEYDLFTGNNRELEQDILQGRSGAVLGFIGGIKPKLDFSLLAQTADQRPDWTILLVGPNTAEDDPDFISLLNRPNVIWTGPAAPDEVPSYMQLIDIGIMPYKKSPYNDAVFPLKLFEFLAAGKAVVGCNLSSTAKIKKQYVYEYIEGSDPSDFISACDTLLEADRHGSYQALRREMARRQDWNVLFRHMLECTGILKKAHSH</sequence>
<dbReference type="OrthoDB" id="9816564at2"/>
<dbReference type="Pfam" id="PF13692">
    <property type="entry name" value="Glyco_trans_1_4"/>
    <property type="match status" value="1"/>
</dbReference>
<gene>
    <name evidence="3" type="ORF">AXI58_01985</name>
</gene>
<accession>A0A150F4R2</accession>
<dbReference type="Gene3D" id="3.40.50.2000">
    <property type="entry name" value="Glycogen Phosphorylase B"/>
    <property type="match status" value="1"/>
</dbReference>